<dbReference type="EMBL" id="CP011509">
    <property type="protein sequence ID" value="AKJ07922.1"/>
    <property type="molecule type" value="Genomic_DNA"/>
</dbReference>
<dbReference type="AlphaFoldDB" id="A0AAC8TJ49"/>
<evidence type="ECO:0000313" key="2">
    <source>
        <dbReference type="EMBL" id="REG29669.1"/>
    </source>
</evidence>
<evidence type="ECO:0000313" key="1">
    <source>
        <dbReference type="EMBL" id="AKJ07922.1"/>
    </source>
</evidence>
<protein>
    <submittedName>
        <fullName evidence="2">Pentapeptide repeat protein</fullName>
    </submittedName>
</protein>
<keyword evidence="4" id="KW-1185">Reference proteome</keyword>
<dbReference type="KEGG" id="age:AA314_09548"/>
<dbReference type="Gene3D" id="2.160.20.80">
    <property type="entry name" value="E3 ubiquitin-protein ligase SopA"/>
    <property type="match status" value="1"/>
</dbReference>
<dbReference type="Proteomes" id="UP000256345">
    <property type="component" value="Unassembled WGS sequence"/>
</dbReference>
<dbReference type="EMBL" id="QUMU01000007">
    <property type="protein sequence ID" value="REG29669.1"/>
    <property type="molecule type" value="Genomic_DNA"/>
</dbReference>
<gene>
    <name evidence="1" type="ORF">AA314_09548</name>
    <name evidence="2" type="ORF">ATI61_107365</name>
</gene>
<sequence>MTPNIHYEDREIVGERLELTKGPLYWLGPQLTLRHCTLVISVASRALTLMSGQLIDCTIQAKSELKNKRWARMNFQGCRFKGRFTGNDFGFLEDDLDKWRLGGIENCDFSEARLDACRFYNCDMSTIRLPRWPCFTLLDPVRRVAELARREWPGRYGSVVIEGLRKQEESIVALTDHAPSVAAQLGTTAEALQAALKGLQGVVM</sequence>
<dbReference type="Proteomes" id="UP000035579">
    <property type="component" value="Chromosome"/>
</dbReference>
<evidence type="ECO:0000313" key="3">
    <source>
        <dbReference type="Proteomes" id="UP000035579"/>
    </source>
</evidence>
<reference evidence="1 3" key="1">
    <citation type="submission" date="2015-05" db="EMBL/GenBank/DDBJ databases">
        <title>Genome assembly of Archangium gephyra DSM 2261.</title>
        <authorList>
            <person name="Sharma G."/>
            <person name="Subramanian S."/>
        </authorList>
    </citation>
    <scope>NUCLEOTIDE SEQUENCE [LARGE SCALE GENOMIC DNA]</scope>
    <source>
        <strain evidence="1 3">DSM 2261</strain>
    </source>
</reference>
<name>A0AAC8TJ49_9BACT</name>
<reference evidence="2 4" key="2">
    <citation type="submission" date="2018-08" db="EMBL/GenBank/DDBJ databases">
        <title>Genomic Encyclopedia of Archaeal and Bacterial Type Strains, Phase II (KMG-II): from individual species to whole genera.</title>
        <authorList>
            <person name="Goeker M."/>
        </authorList>
    </citation>
    <scope>NUCLEOTIDE SEQUENCE [LARGE SCALE GENOMIC DNA]</scope>
    <source>
        <strain evidence="2 4">DSM 2261</strain>
    </source>
</reference>
<evidence type="ECO:0000313" key="4">
    <source>
        <dbReference type="Proteomes" id="UP000256345"/>
    </source>
</evidence>
<proteinExistence type="predicted"/>
<dbReference type="RefSeq" id="WP_053067270.1">
    <property type="nucleotide sequence ID" value="NZ_CP011509.1"/>
</dbReference>
<organism evidence="1 3">
    <name type="scientific">Archangium gephyra</name>
    <dbReference type="NCBI Taxonomy" id="48"/>
    <lineage>
        <taxon>Bacteria</taxon>
        <taxon>Pseudomonadati</taxon>
        <taxon>Myxococcota</taxon>
        <taxon>Myxococcia</taxon>
        <taxon>Myxococcales</taxon>
        <taxon>Cystobacterineae</taxon>
        <taxon>Archangiaceae</taxon>
        <taxon>Archangium</taxon>
    </lineage>
</organism>
<accession>A0AAC8TJ49</accession>